<dbReference type="GO" id="GO:0042391">
    <property type="term" value="P:regulation of membrane potential"/>
    <property type="evidence" value="ECO:0007669"/>
    <property type="project" value="TreeGrafter"/>
</dbReference>
<dbReference type="PROSITE" id="PS50042">
    <property type="entry name" value="CNMP_BINDING_3"/>
    <property type="match status" value="1"/>
</dbReference>
<evidence type="ECO:0000313" key="2">
    <source>
        <dbReference type="EMBL" id="WNZ43780.1"/>
    </source>
</evidence>
<dbReference type="RefSeq" id="WP_316425948.1">
    <property type="nucleotide sequence ID" value="NZ_CP130144.1"/>
</dbReference>
<name>A0AA97AR01_LEPBY</name>
<evidence type="ECO:0000259" key="1">
    <source>
        <dbReference type="PROSITE" id="PS50042"/>
    </source>
</evidence>
<dbReference type="GO" id="GO:0005886">
    <property type="term" value="C:plasma membrane"/>
    <property type="evidence" value="ECO:0007669"/>
    <property type="project" value="TreeGrafter"/>
</dbReference>
<dbReference type="PANTHER" id="PTHR10217:SF435">
    <property type="entry name" value="POTASSIUM VOLTAGE-GATED CHANNEL PROTEIN EAG"/>
    <property type="match status" value="1"/>
</dbReference>
<accession>A0AA97AR01</accession>
<dbReference type="Pfam" id="PF00027">
    <property type="entry name" value="cNMP_binding"/>
    <property type="match status" value="1"/>
</dbReference>
<protein>
    <submittedName>
        <fullName evidence="2">Cyclic nucleotide-binding domain-containing protein</fullName>
    </submittedName>
</protein>
<dbReference type="InterPro" id="IPR023892">
    <property type="entry name" value="cNMP-bd"/>
</dbReference>
<dbReference type="GO" id="GO:0005249">
    <property type="term" value="F:voltage-gated potassium channel activity"/>
    <property type="evidence" value="ECO:0007669"/>
    <property type="project" value="TreeGrafter"/>
</dbReference>
<dbReference type="InterPro" id="IPR000595">
    <property type="entry name" value="cNMP-bd_dom"/>
</dbReference>
<dbReference type="EMBL" id="CP130144">
    <property type="protein sequence ID" value="WNZ43780.1"/>
    <property type="molecule type" value="Genomic_DNA"/>
</dbReference>
<dbReference type="AlphaFoldDB" id="A0AA97AR01"/>
<dbReference type="NCBIfam" id="TIGR03896">
    <property type="entry name" value="cyc_nuc_ocin"/>
    <property type="match status" value="1"/>
</dbReference>
<proteinExistence type="predicted"/>
<dbReference type="InterPro" id="IPR050818">
    <property type="entry name" value="KCNH_animal-type"/>
</dbReference>
<dbReference type="SMART" id="SM00100">
    <property type="entry name" value="cNMP"/>
    <property type="match status" value="1"/>
</dbReference>
<organism evidence="2">
    <name type="scientific">Leptolyngbya boryana CZ1</name>
    <dbReference type="NCBI Taxonomy" id="3060204"/>
    <lineage>
        <taxon>Bacteria</taxon>
        <taxon>Bacillati</taxon>
        <taxon>Cyanobacteriota</taxon>
        <taxon>Cyanophyceae</taxon>
        <taxon>Leptolyngbyales</taxon>
        <taxon>Leptolyngbyaceae</taxon>
        <taxon>Leptolyngbya group</taxon>
        <taxon>Leptolyngbya</taxon>
    </lineage>
</organism>
<dbReference type="CDD" id="cd00038">
    <property type="entry name" value="CAP_ED"/>
    <property type="match status" value="1"/>
</dbReference>
<reference evidence="2" key="2">
    <citation type="submission" date="2023-07" db="EMBL/GenBank/DDBJ databases">
        <authorList>
            <person name="Bai X.-H."/>
            <person name="Wang H.-H."/>
            <person name="Wang J."/>
            <person name="Ma M.-Y."/>
            <person name="Hu H.-H."/>
            <person name="Song Z.-L."/>
            <person name="Ma H.-G."/>
            <person name="Fan Y."/>
            <person name="Du C.-Y."/>
            <person name="Xu J.-C."/>
        </authorList>
    </citation>
    <scope>NUCLEOTIDE SEQUENCE</scope>
    <source>
        <strain evidence="2">CZ1</strain>
    </source>
</reference>
<feature type="domain" description="Cyclic nucleotide-binding" evidence="1">
    <location>
        <begin position="23"/>
        <end position="157"/>
    </location>
</feature>
<dbReference type="SUPFAM" id="SSF51206">
    <property type="entry name" value="cAMP-binding domain-like"/>
    <property type="match status" value="1"/>
</dbReference>
<sequence>MELPHELLNKKAEQGSMRAVLLLLGEFSDQDVEWMIIAGNSEAVEPGEILIREGEKVDALYVVLTGQFTVSISQSEADPMSQVYAALEGAVPQRELAKLSNGEVLGEMAFMDTRPHSTTIQAVENSLVLMIPRHKLMAKLAQDKDFAVRFYRALATVLTDKLRASVSRFRYGKGQSLSELVEYEDELDANTLEHLSLAGARFDWLMKQVHQEI</sequence>
<dbReference type="PANTHER" id="PTHR10217">
    <property type="entry name" value="VOLTAGE AND LIGAND GATED POTASSIUM CHANNEL"/>
    <property type="match status" value="1"/>
</dbReference>
<dbReference type="Gene3D" id="2.60.120.10">
    <property type="entry name" value="Jelly Rolls"/>
    <property type="match status" value="1"/>
</dbReference>
<reference evidence="2" key="1">
    <citation type="journal article" date="2023" name="Plants (Basel)">
        <title>Genomic Analysis of Leptolyngbya boryana CZ1 Reveals Efficient Carbon Fixation Modules.</title>
        <authorList>
            <person name="Bai X."/>
            <person name="Wang H."/>
            <person name="Cheng W."/>
            <person name="Wang J."/>
            <person name="Ma M."/>
            <person name="Hu H."/>
            <person name="Song Z."/>
            <person name="Ma H."/>
            <person name="Fan Y."/>
            <person name="Du C."/>
            <person name="Xu J."/>
        </authorList>
    </citation>
    <scope>NUCLEOTIDE SEQUENCE</scope>
    <source>
        <strain evidence="2">CZ1</strain>
    </source>
</reference>
<gene>
    <name evidence="2" type="ORF">Q2T42_18220</name>
</gene>
<dbReference type="InterPro" id="IPR014710">
    <property type="entry name" value="RmlC-like_jellyroll"/>
</dbReference>
<dbReference type="InterPro" id="IPR018490">
    <property type="entry name" value="cNMP-bd_dom_sf"/>
</dbReference>